<organism evidence="2">
    <name type="scientific">Paramoeba aestuarina</name>
    <dbReference type="NCBI Taxonomy" id="180227"/>
    <lineage>
        <taxon>Eukaryota</taxon>
        <taxon>Amoebozoa</taxon>
        <taxon>Discosea</taxon>
        <taxon>Flabellinia</taxon>
        <taxon>Dactylopodida</taxon>
        <taxon>Paramoebidae</taxon>
        <taxon>Paramoeba</taxon>
    </lineage>
</organism>
<keyword evidence="1" id="KW-0732">Signal</keyword>
<feature type="signal peptide" evidence="1">
    <location>
        <begin position="1"/>
        <end position="22"/>
    </location>
</feature>
<accession>A0A7S4P8Z2</accession>
<dbReference type="PROSITE" id="PS51257">
    <property type="entry name" value="PROKAR_LIPOPROTEIN"/>
    <property type="match status" value="1"/>
</dbReference>
<feature type="chain" id="PRO_5031102371" evidence="1">
    <location>
        <begin position="23"/>
        <end position="182"/>
    </location>
</feature>
<proteinExistence type="predicted"/>
<dbReference type="AlphaFoldDB" id="A0A7S4P8Z2"/>
<dbReference type="EMBL" id="HBKR01031352">
    <property type="protein sequence ID" value="CAE2327269.1"/>
    <property type="molecule type" value="Transcribed_RNA"/>
</dbReference>
<protein>
    <submittedName>
        <fullName evidence="2">Uncharacterized protein</fullName>
    </submittedName>
</protein>
<sequence length="182" mass="20374">MSLLRFSSSFLLLSSSLPLSSSLSCSPRLSSSLSSSRRSSSLLLSPHSPHSPLCLSFSHPPSSSSLSSILLRPRFFSSSLLQRDQEREEQEEEEGQSGWRDSWLVWAGTGAGLYGVLEGLEIDVLQDILMQGVEVIEGLLDKIWPQRHEPWDLRFLDKKFGNIAAVVFVTQWLKAILQKFPK</sequence>
<name>A0A7S4P8Z2_9EUKA</name>
<evidence type="ECO:0000313" key="2">
    <source>
        <dbReference type="EMBL" id="CAE2327269.1"/>
    </source>
</evidence>
<reference evidence="2" key="1">
    <citation type="submission" date="2021-01" db="EMBL/GenBank/DDBJ databases">
        <authorList>
            <person name="Corre E."/>
            <person name="Pelletier E."/>
            <person name="Niang G."/>
            <person name="Scheremetjew M."/>
            <person name="Finn R."/>
            <person name="Kale V."/>
            <person name="Holt S."/>
            <person name="Cochrane G."/>
            <person name="Meng A."/>
            <person name="Brown T."/>
            <person name="Cohen L."/>
        </authorList>
    </citation>
    <scope>NUCLEOTIDE SEQUENCE</scope>
    <source>
        <strain evidence="2">SoJaBio B1-5/56/2</strain>
    </source>
</reference>
<evidence type="ECO:0000256" key="1">
    <source>
        <dbReference type="SAM" id="SignalP"/>
    </source>
</evidence>
<gene>
    <name evidence="2" type="ORF">NAES01612_LOCUS20612</name>
</gene>